<dbReference type="HOGENOM" id="CLU_007884_2_2_11"/>
<dbReference type="Gene3D" id="3.30.9.10">
    <property type="entry name" value="D-Amino Acid Oxidase, subunit A, domain 2"/>
    <property type="match status" value="1"/>
</dbReference>
<dbReference type="Pfam" id="PF01266">
    <property type="entry name" value="DAO"/>
    <property type="match status" value="1"/>
</dbReference>
<evidence type="ECO:0000256" key="4">
    <source>
        <dbReference type="ARBA" id="ARBA00023002"/>
    </source>
</evidence>
<organism evidence="6 7">
    <name type="scientific">Frankia alni (strain DSM 45986 / CECT 9034 / ACN14a)</name>
    <dbReference type="NCBI Taxonomy" id="326424"/>
    <lineage>
        <taxon>Bacteria</taxon>
        <taxon>Bacillati</taxon>
        <taxon>Actinomycetota</taxon>
        <taxon>Actinomycetes</taxon>
        <taxon>Frankiales</taxon>
        <taxon>Frankiaceae</taxon>
        <taxon>Frankia</taxon>
    </lineage>
</organism>
<keyword evidence="7" id="KW-1185">Reference proteome</keyword>
<comment type="cofactor">
    <cofactor evidence="1">
        <name>FAD</name>
        <dbReference type="ChEBI" id="CHEBI:57692"/>
    </cofactor>
</comment>
<name>Q0RHD7_FRAAA</name>
<feature type="domain" description="FAD dependent oxidoreductase" evidence="5">
    <location>
        <begin position="7"/>
        <end position="361"/>
    </location>
</feature>
<evidence type="ECO:0000256" key="2">
    <source>
        <dbReference type="ARBA" id="ARBA00022630"/>
    </source>
</evidence>
<sequence>MTVHKVDVVVLGGGAMGSAAAWQLARRGVDVVLLERFAAGHVRGASHGASRIFRLAYPDLGYIRLAQQARVLWRELEDLTGTELLTVTGGVEHGGDPALDQVADATAAAGVASQWLTPRQAARRWPGLRFDTRVLVHPDSGRLHADNAVTALQDSAVKHGGVVRHEVPVRTLAVRGDDAVEIHTEDDRYLARRVVVAAGAWTEKLLGGLVPLPALRVTQEQPAHFAPVGPPTAADQDRWPSFGHLLTAGTREAIAFHGGVYGLETPGEGVKVGFHGVGPVVDPDRRDFAAVPAQLAALREYVRRWIPGVDPDRFAPISCTYTTTPDSHFVLDRHGPVVVAAGFSGHGFKFVPAIGRILADLAVDGTRPDPRFASTR</sequence>
<reference evidence="6 7" key="1">
    <citation type="journal article" date="2007" name="Genome Res.">
        <title>Genome characteristics of facultatively symbiotic Frankia sp. strains reflect host range and host plant biogeography.</title>
        <authorList>
            <person name="Normand P."/>
            <person name="Lapierre P."/>
            <person name="Tisa L.S."/>
            <person name="Gogarten J.P."/>
            <person name="Alloisio N."/>
            <person name="Bagnarol E."/>
            <person name="Bassi C.A."/>
            <person name="Berry A.M."/>
            <person name="Bickhart D.M."/>
            <person name="Choisne N."/>
            <person name="Couloux A."/>
            <person name="Cournoyer B."/>
            <person name="Cruveiller S."/>
            <person name="Daubin V."/>
            <person name="Demange N."/>
            <person name="Francino M.P."/>
            <person name="Goltsman E."/>
            <person name="Huang Y."/>
            <person name="Kopp O.R."/>
            <person name="Labarre L."/>
            <person name="Lapidus A."/>
            <person name="Lavire C."/>
            <person name="Marechal J."/>
            <person name="Martinez M."/>
            <person name="Mastronunzio J.E."/>
            <person name="Mullin B.C."/>
            <person name="Niemann J."/>
            <person name="Pujic P."/>
            <person name="Rawnsley T."/>
            <person name="Rouy Z."/>
            <person name="Schenowitz C."/>
            <person name="Sellstedt A."/>
            <person name="Tavares F."/>
            <person name="Tomkins J.P."/>
            <person name="Vallenet D."/>
            <person name="Valverde C."/>
            <person name="Wall L.G."/>
            <person name="Wang Y."/>
            <person name="Medigue C."/>
            <person name="Benson D.R."/>
        </authorList>
    </citation>
    <scope>NUCLEOTIDE SEQUENCE [LARGE SCALE GENOMIC DNA]</scope>
    <source>
        <strain evidence="7">DSM 45986 / CECT 9034 / ACN14a</strain>
    </source>
</reference>
<dbReference type="AlphaFoldDB" id="Q0RHD7"/>
<dbReference type="STRING" id="326424.FRAAL4450"/>
<dbReference type="GO" id="GO:0050660">
    <property type="term" value="F:flavin adenine dinucleotide binding"/>
    <property type="evidence" value="ECO:0007669"/>
    <property type="project" value="InterPro"/>
</dbReference>
<accession>Q0RHD7</accession>
<dbReference type="PANTHER" id="PTHR10961:SF7">
    <property type="entry name" value="FAD DEPENDENT OXIDOREDUCTASE DOMAIN-CONTAINING PROTEIN"/>
    <property type="match status" value="1"/>
</dbReference>
<dbReference type="NCBIfam" id="NF008425">
    <property type="entry name" value="PRK11259.1"/>
    <property type="match status" value="1"/>
</dbReference>
<dbReference type="EC" id="1.5.3.1" evidence="6"/>
<evidence type="ECO:0000313" key="7">
    <source>
        <dbReference type="Proteomes" id="UP000000657"/>
    </source>
</evidence>
<dbReference type="Proteomes" id="UP000000657">
    <property type="component" value="Chromosome"/>
</dbReference>
<dbReference type="PANTHER" id="PTHR10961">
    <property type="entry name" value="PEROXISOMAL SARCOSINE OXIDASE"/>
    <property type="match status" value="1"/>
</dbReference>
<keyword evidence="2" id="KW-0285">Flavoprotein</keyword>
<dbReference type="SUPFAM" id="SSF54373">
    <property type="entry name" value="FAD-linked reductases, C-terminal domain"/>
    <property type="match status" value="1"/>
</dbReference>
<dbReference type="EMBL" id="CT573213">
    <property type="protein sequence ID" value="CAJ63092.1"/>
    <property type="molecule type" value="Genomic_DNA"/>
</dbReference>
<dbReference type="OrthoDB" id="9806452at2"/>
<dbReference type="Gene3D" id="3.50.50.60">
    <property type="entry name" value="FAD/NAD(P)-binding domain"/>
    <property type="match status" value="1"/>
</dbReference>
<proteinExistence type="predicted"/>
<dbReference type="InterPro" id="IPR036188">
    <property type="entry name" value="FAD/NAD-bd_sf"/>
</dbReference>
<evidence type="ECO:0000256" key="1">
    <source>
        <dbReference type="ARBA" id="ARBA00001974"/>
    </source>
</evidence>
<dbReference type="KEGG" id="fal:FRAAL4450"/>
<evidence type="ECO:0000313" key="6">
    <source>
        <dbReference type="EMBL" id="CAJ63092.1"/>
    </source>
</evidence>
<keyword evidence="4 6" id="KW-0560">Oxidoreductase</keyword>
<keyword evidence="3" id="KW-0274">FAD</keyword>
<dbReference type="eggNOG" id="COG0665">
    <property type="taxonomic scope" value="Bacteria"/>
</dbReference>
<dbReference type="InterPro" id="IPR006076">
    <property type="entry name" value="FAD-dep_OxRdtase"/>
</dbReference>
<dbReference type="SUPFAM" id="SSF51905">
    <property type="entry name" value="FAD/NAD(P)-binding domain"/>
    <property type="match status" value="1"/>
</dbReference>
<dbReference type="GO" id="GO:0008115">
    <property type="term" value="F:sarcosine oxidase activity"/>
    <property type="evidence" value="ECO:0007669"/>
    <property type="project" value="UniProtKB-EC"/>
</dbReference>
<gene>
    <name evidence="6" type="ordered locus">FRAAL4450</name>
</gene>
<evidence type="ECO:0000259" key="5">
    <source>
        <dbReference type="Pfam" id="PF01266"/>
    </source>
</evidence>
<dbReference type="RefSeq" id="WP_011605571.1">
    <property type="nucleotide sequence ID" value="NC_008278.1"/>
</dbReference>
<protein>
    <submittedName>
        <fullName evidence="6">Monomeric sarcosine oxidase (MSOX)</fullName>
        <ecNumber evidence="6">1.5.3.1</ecNumber>
    </submittedName>
</protein>
<evidence type="ECO:0000256" key="3">
    <source>
        <dbReference type="ARBA" id="ARBA00022827"/>
    </source>
</evidence>
<dbReference type="InterPro" id="IPR045170">
    <property type="entry name" value="MTOX"/>
</dbReference>